<accession>A0ABS3BMR3</accession>
<dbReference type="Gene3D" id="1.10.10.10">
    <property type="entry name" value="Winged helix-like DNA-binding domain superfamily/Winged helix DNA-binding domain"/>
    <property type="match status" value="1"/>
</dbReference>
<protein>
    <submittedName>
        <fullName evidence="2">Helix-turn-helix transcriptional regulator</fullName>
    </submittedName>
</protein>
<dbReference type="RefSeq" id="WP_206568499.1">
    <property type="nucleotide sequence ID" value="NZ_JAFKCW010000001.1"/>
</dbReference>
<sequence length="113" mass="12879">MKKFQLGEFEELVLLTVGILYQEAYGLAIKSEMEDRLKRGVSVGALQAALRRLETKGFLKSSEEQGNQERAGRPKRFYQLTAHGKDALAYTKTTRETLWQAIPDVVWNLKTAF</sequence>
<dbReference type="PANTHER" id="PTHR33169">
    <property type="entry name" value="PADR-FAMILY TRANSCRIPTIONAL REGULATOR"/>
    <property type="match status" value="1"/>
</dbReference>
<evidence type="ECO:0000259" key="1">
    <source>
        <dbReference type="Pfam" id="PF03551"/>
    </source>
</evidence>
<dbReference type="Proteomes" id="UP000664698">
    <property type="component" value="Unassembled WGS sequence"/>
</dbReference>
<feature type="domain" description="Transcription regulator PadR N-terminal" evidence="1">
    <location>
        <begin position="22"/>
        <end position="89"/>
    </location>
</feature>
<dbReference type="SUPFAM" id="SSF46785">
    <property type="entry name" value="Winged helix' DNA-binding domain"/>
    <property type="match status" value="1"/>
</dbReference>
<dbReference type="EMBL" id="JAFKCW010000001">
    <property type="protein sequence ID" value="MBN7800552.1"/>
    <property type="molecule type" value="Genomic_DNA"/>
</dbReference>
<organism evidence="2 3">
    <name type="scientific">Algoriphagus aestuariicola</name>
    <dbReference type="NCBI Taxonomy" id="1852016"/>
    <lineage>
        <taxon>Bacteria</taxon>
        <taxon>Pseudomonadati</taxon>
        <taxon>Bacteroidota</taxon>
        <taxon>Cytophagia</taxon>
        <taxon>Cytophagales</taxon>
        <taxon>Cyclobacteriaceae</taxon>
        <taxon>Algoriphagus</taxon>
    </lineage>
</organism>
<dbReference type="InterPro" id="IPR036390">
    <property type="entry name" value="WH_DNA-bd_sf"/>
</dbReference>
<dbReference type="InterPro" id="IPR005149">
    <property type="entry name" value="Tscrpt_reg_PadR_N"/>
</dbReference>
<evidence type="ECO:0000313" key="2">
    <source>
        <dbReference type="EMBL" id="MBN7800552.1"/>
    </source>
</evidence>
<evidence type="ECO:0000313" key="3">
    <source>
        <dbReference type="Proteomes" id="UP000664698"/>
    </source>
</evidence>
<comment type="caution">
    <text evidence="2">The sequence shown here is derived from an EMBL/GenBank/DDBJ whole genome shotgun (WGS) entry which is preliminary data.</text>
</comment>
<name>A0ABS3BMR3_9BACT</name>
<gene>
    <name evidence="2" type="ORF">J0A67_06755</name>
</gene>
<dbReference type="InterPro" id="IPR052509">
    <property type="entry name" value="Metal_resp_DNA-bind_regulator"/>
</dbReference>
<dbReference type="PANTHER" id="PTHR33169:SF14">
    <property type="entry name" value="TRANSCRIPTIONAL REGULATOR RV3488"/>
    <property type="match status" value="1"/>
</dbReference>
<dbReference type="InterPro" id="IPR036388">
    <property type="entry name" value="WH-like_DNA-bd_sf"/>
</dbReference>
<dbReference type="Pfam" id="PF03551">
    <property type="entry name" value="PadR"/>
    <property type="match status" value="1"/>
</dbReference>
<reference evidence="2 3" key="1">
    <citation type="submission" date="2021-03" db="EMBL/GenBank/DDBJ databases">
        <title>novel species isolated from a fishpond in China.</title>
        <authorList>
            <person name="Lu H."/>
            <person name="Cai Z."/>
        </authorList>
    </citation>
    <scope>NUCLEOTIDE SEQUENCE [LARGE SCALE GENOMIC DNA]</scope>
    <source>
        <strain evidence="2 3">JCM 31546</strain>
    </source>
</reference>
<proteinExistence type="predicted"/>
<keyword evidence="3" id="KW-1185">Reference proteome</keyword>